<comment type="caution">
    <text evidence="3">The sequence shown here is derived from an EMBL/GenBank/DDBJ whole genome shotgun (WGS) entry which is preliminary data.</text>
</comment>
<dbReference type="InterPro" id="IPR032466">
    <property type="entry name" value="Metal_Hydrolase"/>
</dbReference>
<accession>A0ABS1M310</accession>
<dbReference type="Pfam" id="PF04909">
    <property type="entry name" value="Amidohydro_2"/>
    <property type="match status" value="1"/>
</dbReference>
<protein>
    <submittedName>
        <fullName evidence="3">Amidohydrolase family protein</fullName>
    </submittedName>
</protein>
<dbReference type="PANTHER" id="PTHR43569">
    <property type="entry name" value="AMIDOHYDROLASE"/>
    <property type="match status" value="1"/>
</dbReference>
<evidence type="ECO:0000256" key="1">
    <source>
        <dbReference type="ARBA" id="ARBA00038310"/>
    </source>
</evidence>
<dbReference type="InterPro" id="IPR052350">
    <property type="entry name" value="Metallo-dep_Lactonases"/>
</dbReference>
<feature type="domain" description="Amidohydrolase-related" evidence="2">
    <location>
        <begin position="9"/>
        <end position="354"/>
    </location>
</feature>
<sequence length="358" mass="38989">MDLAGITVVDAHIHQWDPLTTPREFSGVAKLFKYLPLPVDVAKRLAPRRDREFAGDDPTPFVHPYLPADYRDDAGELPVEAIVHIEVEWAGRQLLAQAEETRWVASLPFGVDTPALGAIVGAADPSSPAFAQLLDAHRSASPKFRGIRSHVDNHPDSGVRSRSAPGVLTSHAFLDGFAALADRELSFDAWVYSQQLPEVTALAARYPEATIVLDHLGTPAGIFGPVGKHTGRNPSLRRELFLRWRDDLTALAANPNTVAKVSGLMMPILGHPLPQRGTPTSIPDLVDRISPLLHHAYDVFGPDRLLWGSNFPVDKTITSIPNAADAIATALTDHGADTAALERVFRRTAERVYGVDDF</sequence>
<dbReference type="Gene3D" id="3.20.20.140">
    <property type="entry name" value="Metal-dependent hydrolases"/>
    <property type="match status" value="1"/>
</dbReference>
<dbReference type="PANTHER" id="PTHR43569:SF1">
    <property type="entry name" value="BLL3371 PROTEIN"/>
    <property type="match status" value="1"/>
</dbReference>
<evidence type="ECO:0000259" key="2">
    <source>
        <dbReference type="Pfam" id="PF04909"/>
    </source>
</evidence>
<dbReference type="SUPFAM" id="SSF51556">
    <property type="entry name" value="Metallo-dependent hydrolases"/>
    <property type="match status" value="1"/>
</dbReference>
<keyword evidence="4" id="KW-1185">Reference proteome</keyword>
<name>A0ABS1M310_9NOCA</name>
<evidence type="ECO:0000313" key="4">
    <source>
        <dbReference type="Proteomes" id="UP000602198"/>
    </source>
</evidence>
<evidence type="ECO:0000313" key="3">
    <source>
        <dbReference type="EMBL" id="MBL1074911.1"/>
    </source>
</evidence>
<dbReference type="EMBL" id="JAERRJ010000004">
    <property type="protein sequence ID" value="MBL1074911.1"/>
    <property type="molecule type" value="Genomic_DNA"/>
</dbReference>
<proteinExistence type="inferred from homology"/>
<dbReference type="Proteomes" id="UP000602198">
    <property type="component" value="Unassembled WGS sequence"/>
</dbReference>
<dbReference type="InterPro" id="IPR006680">
    <property type="entry name" value="Amidohydro-rel"/>
</dbReference>
<organism evidence="3 4">
    <name type="scientific">Nocardia acididurans</name>
    <dbReference type="NCBI Taxonomy" id="2802282"/>
    <lineage>
        <taxon>Bacteria</taxon>
        <taxon>Bacillati</taxon>
        <taxon>Actinomycetota</taxon>
        <taxon>Actinomycetes</taxon>
        <taxon>Mycobacteriales</taxon>
        <taxon>Nocardiaceae</taxon>
        <taxon>Nocardia</taxon>
    </lineage>
</organism>
<reference evidence="3 4" key="1">
    <citation type="submission" date="2021-01" db="EMBL/GenBank/DDBJ databases">
        <title>WGS of actinomycetes isolated from Thailand.</title>
        <authorList>
            <person name="Thawai C."/>
        </authorList>
    </citation>
    <scope>NUCLEOTIDE SEQUENCE [LARGE SCALE GENOMIC DNA]</scope>
    <source>
        <strain evidence="3 4">LPG 2</strain>
    </source>
</reference>
<dbReference type="RefSeq" id="WP_201946401.1">
    <property type="nucleotide sequence ID" value="NZ_JAERRJ010000004.1"/>
</dbReference>
<gene>
    <name evidence="3" type="ORF">JK358_10960</name>
</gene>
<comment type="similarity">
    <text evidence="1">Belongs to the metallo-dependent hydrolases superfamily.</text>
</comment>